<dbReference type="Gene3D" id="1.20.1290.10">
    <property type="entry name" value="AhpD-like"/>
    <property type="match status" value="1"/>
</dbReference>
<proteinExistence type="predicted"/>
<feature type="domain" description="Carboxymuconolactone decarboxylase-like" evidence="1">
    <location>
        <begin position="38"/>
        <end position="101"/>
    </location>
</feature>
<dbReference type="EMBL" id="CP136920">
    <property type="protein sequence ID" value="WOO41766.1"/>
    <property type="molecule type" value="Genomic_DNA"/>
</dbReference>
<accession>A0AAQ3L9V4</accession>
<dbReference type="Proteomes" id="UP001304300">
    <property type="component" value="Chromosome"/>
</dbReference>
<dbReference type="AlphaFoldDB" id="A0AAQ3L9V4"/>
<dbReference type="GO" id="GO:0051920">
    <property type="term" value="F:peroxiredoxin activity"/>
    <property type="evidence" value="ECO:0007669"/>
    <property type="project" value="InterPro"/>
</dbReference>
<dbReference type="InterPro" id="IPR003779">
    <property type="entry name" value="CMD-like"/>
</dbReference>
<dbReference type="Pfam" id="PF02627">
    <property type="entry name" value="CMD"/>
    <property type="match status" value="1"/>
</dbReference>
<dbReference type="RefSeq" id="WP_317834250.1">
    <property type="nucleotide sequence ID" value="NZ_CP136920.1"/>
</dbReference>
<reference evidence="2 3" key="1">
    <citation type="submission" date="2023-10" db="EMBL/GenBank/DDBJ databases">
        <title>Rubellicoccus peritrichatus gen. nov., sp. nov., isolated from an algae of coral reef tank.</title>
        <authorList>
            <person name="Luo J."/>
        </authorList>
    </citation>
    <scope>NUCLEOTIDE SEQUENCE [LARGE SCALE GENOMIC DNA]</scope>
    <source>
        <strain evidence="2 3">CR14</strain>
    </source>
</reference>
<dbReference type="InterPro" id="IPR029032">
    <property type="entry name" value="AhpD-like"/>
</dbReference>
<evidence type="ECO:0000313" key="2">
    <source>
        <dbReference type="EMBL" id="WOO41766.1"/>
    </source>
</evidence>
<dbReference type="KEGG" id="puo:RZN69_01600"/>
<gene>
    <name evidence="2" type="ORF">RZN69_01600</name>
</gene>
<keyword evidence="3" id="KW-1185">Reference proteome</keyword>
<organism evidence="2 3">
    <name type="scientific">Rubellicoccus peritrichatus</name>
    <dbReference type="NCBI Taxonomy" id="3080537"/>
    <lineage>
        <taxon>Bacteria</taxon>
        <taxon>Pseudomonadati</taxon>
        <taxon>Verrucomicrobiota</taxon>
        <taxon>Opitutia</taxon>
        <taxon>Puniceicoccales</taxon>
        <taxon>Cerasicoccaceae</taxon>
        <taxon>Rubellicoccus</taxon>
    </lineage>
</organism>
<dbReference type="SUPFAM" id="SSF69118">
    <property type="entry name" value="AhpD-like"/>
    <property type="match status" value="1"/>
</dbReference>
<name>A0AAQ3L9V4_9BACT</name>
<evidence type="ECO:0000259" key="1">
    <source>
        <dbReference type="Pfam" id="PF02627"/>
    </source>
</evidence>
<sequence>MMNTEQTYIQSANEQLTAFEEHYQYDVSYLQEILAASPEAMQAFDQFKAMGAFRRKLSPEAYFVANIATMQTEDCGSCLQLVVKMALEAGVSSEIVRGALNKGAGLSTELELLHLFSVGVATNNLVDGLQEQISELFGKEALVEIALCIAASRVYPSLKRALGYAGKSCSLVQIEVQERN</sequence>
<protein>
    <submittedName>
        <fullName evidence="2">Carboxymuconolactone decarboxylase family protein</fullName>
    </submittedName>
</protein>
<evidence type="ECO:0000313" key="3">
    <source>
        <dbReference type="Proteomes" id="UP001304300"/>
    </source>
</evidence>